<evidence type="ECO:0008006" key="4">
    <source>
        <dbReference type="Google" id="ProtNLM"/>
    </source>
</evidence>
<keyword evidence="1" id="KW-0472">Membrane</keyword>
<evidence type="ECO:0000313" key="3">
    <source>
        <dbReference type="Proteomes" id="UP000179807"/>
    </source>
</evidence>
<gene>
    <name evidence="2" type="ORF">TRFO_38557</name>
</gene>
<proteinExistence type="predicted"/>
<feature type="transmembrane region" description="Helical" evidence="1">
    <location>
        <begin position="84"/>
        <end position="104"/>
    </location>
</feature>
<dbReference type="RefSeq" id="XP_068348478.1">
    <property type="nucleotide sequence ID" value="XM_068512113.1"/>
</dbReference>
<accession>A0A1J4JD52</accession>
<feature type="transmembrane region" description="Helical" evidence="1">
    <location>
        <begin position="219"/>
        <end position="236"/>
    </location>
</feature>
<dbReference type="InterPro" id="IPR035965">
    <property type="entry name" value="PAS-like_dom_sf"/>
</dbReference>
<feature type="transmembrane region" description="Helical" evidence="1">
    <location>
        <begin position="693"/>
        <end position="714"/>
    </location>
</feature>
<sequence length="1366" mass="159407">MELSWPGMDHWPKVYHFFHYIQASTQISRLLFWSKYFLSFCNLIAVLIFPRNKLISNPKSYFQIIFNKMDLILSFGFIEKNNLADLNCIIAILSLILFLFAYFIPKYLFLELVFKIIPIVICDLPFVLLPSSNYLLQYYIEQYLLTKKCSIKLFYVFSSVLIFSFFMVLNFIFLSRKLSFQNDVIVWDIRPFIKLLFLNCIIVQFWSILPFWPILGSRFIIILNFLCSLYLFKFSLESPIHHQTLKSILIKTGLMLCINTFLSFFLPPDSIKLFIFILIFHTVVTFYILPYFTRHFTNKMKESLHIHQLLRDFSDDGEPVQLPDLPANKAILYLRHILVLDIPDTSEILIKYIENTVDTSLLIEIFRILAVIGELPSLISQQILEIDRSDIEFLDQQLLCDLQFEAIKSESCLQSPTILDELESDIENALIVFSNSLITKDTQNLENSLQTYTNKCDNYNLLIDWTLRNQPLSQNIIEKYSAFLKRFRGCFIESEYWKSISDAMSTDKLPFFSSSTGFEDFIENTPKNSVFFQHYITEDIVSKIESKSFFYAKISLLFVLIVMLLITFCRPMTKILNTLFNDQINLRFALTSHTITLLSKYYLNSTIESLYINDITKLIFSVFMSKKDKSPFIQNWRKSLISHQFSSFFIFQENYVEKILDLNQFLWDFDDKIEDYHEKAVWIFTKIILKLSIPLIIFLIIGVLILIIIFQYCFRKDCSKFISVFFTVEKDSILKFRTNIRCQKETDTSNNLLFDNENLLGNDEIDLDEDDPIQIPIQFLLMNKESSENLIDENVKEIPPLKKFPFYRLIFFIILLFIFVDGITLYKKCQIGRHILEYGQIISISIKSIFKIILCASKTLDVNITSHFIHDLTCDFLNDLERIPDKFRITIENLTMEIKNAIKINNKKTVAKIGFYECPKLIEAIKKHISDESSLVSEDIGFLSYFLSIVNVFLIIAFISSFMIYYRFSKLYFESLKAVLKILPSQYFSSIVSVINKFIGIEENQNQNSIINLETGNNLTTSLSSNKTENRMNDCESKHMNPFGKFLFSKRSSIESNQRMLDQTIVFRRADDALLLLDSNYFIIDVNQQAIVLFHMNKGDITGKHVSTFLPDFSLDKFKSIINNIPVKVTVSAFKCHKKTYIFVNIKNQQEITSLKQRLLEEQKKSFDLIKGILPDPFIEFFEYPHENTQTNSQITFLLDSITIFSIGISNFIEFCGAENVADISNMLFNTIDRKRKKTAGVSRFLIQNGFYYGICGLDGEIDHVEIALSFLKKCISKFYNKFPNIKASLYHATNVNLGLASKKRAVFCIFGHHLDLVKMMQLMCPDGYVVANPEFLDNAENDLGIMWDEIEEQQILISPINNFII</sequence>
<feature type="transmembrane region" description="Helical" evidence="1">
    <location>
        <begin position="30"/>
        <end position="49"/>
    </location>
</feature>
<dbReference type="SUPFAM" id="SSF55785">
    <property type="entry name" value="PYP-like sensor domain (PAS domain)"/>
    <property type="match status" value="1"/>
</dbReference>
<feature type="transmembrane region" description="Helical" evidence="1">
    <location>
        <begin position="195"/>
        <end position="213"/>
    </location>
</feature>
<dbReference type="VEuPathDB" id="TrichDB:TRFO_38557"/>
<organism evidence="2 3">
    <name type="scientific">Tritrichomonas foetus</name>
    <dbReference type="NCBI Taxonomy" id="1144522"/>
    <lineage>
        <taxon>Eukaryota</taxon>
        <taxon>Metamonada</taxon>
        <taxon>Parabasalia</taxon>
        <taxon>Tritrichomonadida</taxon>
        <taxon>Tritrichomonadidae</taxon>
        <taxon>Tritrichomonas</taxon>
    </lineage>
</organism>
<dbReference type="GeneID" id="94846817"/>
<dbReference type="Proteomes" id="UP000179807">
    <property type="component" value="Unassembled WGS sequence"/>
</dbReference>
<evidence type="ECO:0000256" key="1">
    <source>
        <dbReference type="SAM" id="Phobius"/>
    </source>
</evidence>
<dbReference type="Gene3D" id="3.30.450.20">
    <property type="entry name" value="PAS domain"/>
    <property type="match status" value="1"/>
</dbReference>
<feature type="transmembrane region" description="Helical" evidence="1">
    <location>
        <begin position="942"/>
        <end position="966"/>
    </location>
</feature>
<keyword evidence="1" id="KW-0812">Transmembrane</keyword>
<protein>
    <recommendedName>
        <fullName evidence="4">Guanylate cyclase domain-containing protein</fullName>
    </recommendedName>
</protein>
<dbReference type="EMBL" id="MLAK01001252">
    <property type="protein sequence ID" value="OHS95341.1"/>
    <property type="molecule type" value="Genomic_DNA"/>
</dbReference>
<feature type="transmembrane region" description="Helical" evidence="1">
    <location>
        <begin position="806"/>
        <end position="826"/>
    </location>
</feature>
<keyword evidence="1" id="KW-1133">Transmembrane helix</keyword>
<feature type="transmembrane region" description="Helical" evidence="1">
    <location>
        <begin position="248"/>
        <end position="267"/>
    </location>
</feature>
<feature type="transmembrane region" description="Helical" evidence="1">
    <location>
        <begin position="273"/>
        <end position="292"/>
    </location>
</feature>
<feature type="transmembrane region" description="Helical" evidence="1">
    <location>
        <begin position="550"/>
        <end position="568"/>
    </location>
</feature>
<feature type="transmembrane region" description="Helical" evidence="1">
    <location>
        <begin position="116"/>
        <end position="140"/>
    </location>
</feature>
<comment type="caution">
    <text evidence="2">The sequence shown here is derived from an EMBL/GenBank/DDBJ whole genome shotgun (WGS) entry which is preliminary data.</text>
</comment>
<evidence type="ECO:0000313" key="2">
    <source>
        <dbReference type="EMBL" id="OHS95341.1"/>
    </source>
</evidence>
<keyword evidence="3" id="KW-1185">Reference proteome</keyword>
<name>A0A1J4JD52_9EUKA</name>
<feature type="transmembrane region" description="Helical" evidence="1">
    <location>
        <begin position="152"/>
        <end position="174"/>
    </location>
</feature>
<reference evidence="2" key="1">
    <citation type="submission" date="2016-10" db="EMBL/GenBank/DDBJ databases">
        <authorList>
            <person name="Benchimol M."/>
            <person name="Almeida L.G."/>
            <person name="Vasconcelos A.T."/>
            <person name="Perreira-Neves A."/>
            <person name="Rosa I.A."/>
            <person name="Tasca T."/>
            <person name="Bogo M.R."/>
            <person name="de Souza W."/>
        </authorList>
    </citation>
    <scope>NUCLEOTIDE SEQUENCE [LARGE SCALE GENOMIC DNA]</scope>
    <source>
        <strain evidence="2">K</strain>
    </source>
</reference>